<dbReference type="RefSeq" id="XP_073112292.1">
    <property type="nucleotide sequence ID" value="XM_073256191.1"/>
</dbReference>
<dbReference type="RefSeq" id="XP_029119796.1">
    <property type="nucleotide sequence ID" value="XM_029263963.1"/>
</dbReference>
<feature type="domain" description="FAR1" evidence="2">
    <location>
        <begin position="380"/>
        <end position="468"/>
    </location>
</feature>
<dbReference type="PANTHER" id="PTHR46328">
    <property type="entry name" value="FAR-RED IMPAIRED RESPONSIVE (FAR1) FAMILY PROTEIN-RELATED"/>
    <property type="match status" value="1"/>
</dbReference>
<feature type="domain" description="FAR1" evidence="2">
    <location>
        <begin position="241"/>
        <end position="330"/>
    </location>
</feature>
<gene>
    <name evidence="4" type="primary">LOC105043030</name>
</gene>
<dbReference type="OrthoDB" id="1841386at2759"/>
<evidence type="ECO:0000313" key="4">
    <source>
        <dbReference type="RefSeq" id="XP_029119796.1"/>
    </source>
</evidence>
<dbReference type="PANTHER" id="PTHR46328:SF42">
    <property type="entry name" value="PROTEIN FAR1-RELATED SEQUENCE 5-LIKE ISOFORM X1"/>
    <property type="match status" value="1"/>
</dbReference>
<feature type="region of interest" description="Disordered" evidence="1">
    <location>
        <begin position="575"/>
        <end position="602"/>
    </location>
</feature>
<reference evidence="4" key="1">
    <citation type="submission" date="2025-08" db="UniProtKB">
        <authorList>
            <consortium name="RefSeq"/>
        </authorList>
    </citation>
    <scope>IDENTIFICATION</scope>
</reference>
<keyword evidence="3" id="KW-1185">Reference proteome</keyword>
<proteinExistence type="predicted"/>
<dbReference type="AlphaFoldDB" id="A0A8N4F5V8"/>
<dbReference type="Proteomes" id="UP000504607">
    <property type="component" value="Chromosome 4"/>
</dbReference>
<evidence type="ECO:0000256" key="1">
    <source>
        <dbReference type="SAM" id="MobiDB-lite"/>
    </source>
</evidence>
<sequence length="655" mass="74365">MEVDLAILEALLLNLLSFHKHVCHGKLPSDEAWILKPGIDVEPRIGDVEDIMDNSVARDLFEPILEPYEGLEFDSEDAAKSFYIAYATQMGFKARVSSFIRSKRDKTIISRQLVCSREGFRSTKDANNEGRTKRPRMITRVGCRAMIMVKKQSSGKWVVSKFEKIHNHVLGTQGKVVMLDYDPYVRENDEVIENPSGNETNAHGGFVGNANEMVVVPPEGDPHLEPRVGMEFESQQEAQGFYKEYARRVGFRARVSSYYRSKRDNSIISRLIVCSKEGFRAKKDENAEERLQRPRAVTRVGCKAMIMVKKRDSGKWIVSKLVKHHNHALAPRTASDDECSEAEDDEMVKIERALVAHEGDAITEPYEGMEFESEESAKLFYFAYSRRVGFNMRVSTYYRSKRDKSIISRLFVCSKEGFYVKKDASSEGKIKRPREATRVGCKAMLMVKKNNCGKWIVSKFEKDHNHPLGSLRKLRKLRKRKHSSGNLKKKNQIELNHADRESPTLRYNNLCREAMKYAEAGAASPDVYNVAMRALQEAVKKVAAIKRNSGVVPRLGTDVSGGNIEDNNNQYCEVESPSHLNQQSRTRTHSSHSPSKASYERPPRKLRLCNACKLPSDHTSRSCPTKQQVSIVPNEAINVISDEPINELIQQGDLQ</sequence>
<organism evidence="3 4">
    <name type="scientific">Elaeis guineensis var. tenera</name>
    <name type="common">Oil palm</name>
    <dbReference type="NCBI Taxonomy" id="51953"/>
    <lineage>
        <taxon>Eukaryota</taxon>
        <taxon>Viridiplantae</taxon>
        <taxon>Streptophyta</taxon>
        <taxon>Embryophyta</taxon>
        <taxon>Tracheophyta</taxon>
        <taxon>Spermatophyta</taxon>
        <taxon>Magnoliopsida</taxon>
        <taxon>Liliopsida</taxon>
        <taxon>Arecaceae</taxon>
        <taxon>Arecoideae</taxon>
        <taxon>Cocoseae</taxon>
        <taxon>Elaeidinae</taxon>
        <taxon>Elaeis</taxon>
    </lineage>
</organism>
<dbReference type="GeneID" id="105043030"/>
<evidence type="ECO:0000259" key="2">
    <source>
        <dbReference type="Pfam" id="PF03101"/>
    </source>
</evidence>
<dbReference type="RefSeq" id="XP_073112287.1">
    <property type="nucleotide sequence ID" value="XM_073256186.1"/>
</dbReference>
<accession>A0A8N4F5V8</accession>
<protein>
    <submittedName>
        <fullName evidence="4">Uncharacterized protein LOC105043030</fullName>
    </submittedName>
</protein>
<evidence type="ECO:0000313" key="3">
    <source>
        <dbReference type="Proteomes" id="UP000504607"/>
    </source>
</evidence>
<dbReference type="InterPro" id="IPR004330">
    <property type="entry name" value="FAR1_DNA_bnd_dom"/>
</dbReference>
<dbReference type="RefSeq" id="XP_073112291.1">
    <property type="nucleotide sequence ID" value="XM_073256190.1"/>
</dbReference>
<feature type="domain" description="FAR1" evidence="2">
    <location>
        <begin position="81"/>
        <end position="170"/>
    </location>
</feature>
<dbReference type="Pfam" id="PF03101">
    <property type="entry name" value="FAR1"/>
    <property type="match status" value="3"/>
</dbReference>
<dbReference type="RefSeq" id="XP_073112290.1">
    <property type="nucleotide sequence ID" value="XM_073256189.1"/>
</dbReference>
<name>A0A8N4F5V8_ELAGV</name>
<dbReference type="RefSeq" id="XP_073112288.1">
    <property type="nucleotide sequence ID" value="XM_073256187.1"/>
</dbReference>
<dbReference type="RefSeq" id="XP_073112289.1">
    <property type="nucleotide sequence ID" value="XM_073256188.1"/>
</dbReference>